<protein>
    <submittedName>
        <fullName evidence="2">Acetyltransferase</fullName>
        <ecNumber evidence="2">2.3.1.-</ecNumber>
    </submittedName>
</protein>
<dbReference type="InterPro" id="IPR051908">
    <property type="entry name" value="Ribosomal_N-acetyltransferase"/>
</dbReference>
<sequence length="232" mass="27504">MLTNIFDQPIGEPVLDFVPGQLPDIEQLVGIYTIVEPLNVDRHFEDAYTFYGPDSPKEQWTYLSIDRFENKEDFRTYFEGMADSKDPYYLAILDKESHKVIGTFSLMRIDPKNRVVEMGWVLYGPELKHSRVATEAQYLVMRYVFDELHYRRYEWKCDSLNAPSNQAAKRLGFTFEGTFRRAAVYKNRSRDTNWYSMLEEEYQAMKAKFDNWLDPANFDDQGYQIHPLNTDY</sequence>
<dbReference type="Proteomes" id="UP000249495">
    <property type="component" value="Chromosome 1"/>
</dbReference>
<accession>A0A2X3VFF2</accession>
<keyword evidence="2" id="KW-0808">Transferase</keyword>
<dbReference type="PANTHER" id="PTHR43441">
    <property type="entry name" value="RIBOSOMAL-PROTEIN-SERINE ACETYLTRANSFERASE"/>
    <property type="match status" value="1"/>
</dbReference>
<feature type="domain" description="N-acetyltransferase" evidence="1">
    <location>
        <begin position="33"/>
        <end position="191"/>
    </location>
</feature>
<dbReference type="OrthoDB" id="9795199at2"/>
<dbReference type="FunFam" id="3.40.630.30:FF:000047">
    <property type="entry name" value="Acetyltransferase, GNAT family"/>
    <property type="match status" value="1"/>
</dbReference>
<dbReference type="RefSeq" id="WP_018029657.1">
    <property type="nucleotide sequence ID" value="NZ_LS483343.1"/>
</dbReference>
<evidence type="ECO:0000313" key="3">
    <source>
        <dbReference type="Proteomes" id="UP000249495"/>
    </source>
</evidence>
<dbReference type="SUPFAM" id="SSF55729">
    <property type="entry name" value="Acyl-CoA N-acyltransferases (Nat)"/>
    <property type="match status" value="1"/>
</dbReference>
<dbReference type="InterPro" id="IPR016181">
    <property type="entry name" value="Acyl_CoA_acyltransferase"/>
</dbReference>
<dbReference type="GO" id="GO:1990189">
    <property type="term" value="F:protein N-terminal-serine acetyltransferase activity"/>
    <property type="evidence" value="ECO:0007669"/>
    <property type="project" value="TreeGrafter"/>
</dbReference>
<keyword evidence="2" id="KW-0012">Acyltransferase</keyword>
<dbReference type="PANTHER" id="PTHR43441:SF2">
    <property type="entry name" value="FAMILY ACETYLTRANSFERASE, PUTATIVE (AFU_ORTHOLOGUE AFUA_7G00850)-RELATED"/>
    <property type="match status" value="1"/>
</dbReference>
<dbReference type="AlphaFoldDB" id="A0A2X3VFF2"/>
<dbReference type="KEGG" id="sfer:NCTC12278_00797"/>
<dbReference type="STRING" id="1123303.GCA_000372425_00328"/>
<name>A0A2X3VFF2_9STRE</name>
<reference evidence="2 3" key="1">
    <citation type="submission" date="2018-06" db="EMBL/GenBank/DDBJ databases">
        <authorList>
            <consortium name="Pathogen Informatics"/>
            <person name="Doyle S."/>
        </authorList>
    </citation>
    <scope>NUCLEOTIDE SEQUENCE [LARGE SCALE GENOMIC DNA]</scope>
    <source>
        <strain evidence="2 3">NCTC12278</strain>
    </source>
</reference>
<evidence type="ECO:0000259" key="1">
    <source>
        <dbReference type="PROSITE" id="PS51186"/>
    </source>
</evidence>
<dbReference type="GO" id="GO:0008999">
    <property type="term" value="F:protein-N-terminal-alanine acetyltransferase activity"/>
    <property type="evidence" value="ECO:0007669"/>
    <property type="project" value="TreeGrafter"/>
</dbReference>
<dbReference type="EMBL" id="LS483343">
    <property type="protein sequence ID" value="SQF40180.1"/>
    <property type="molecule type" value="Genomic_DNA"/>
</dbReference>
<dbReference type="Pfam" id="PF13302">
    <property type="entry name" value="Acetyltransf_3"/>
    <property type="match status" value="1"/>
</dbReference>
<gene>
    <name evidence="2" type="primary">rimL</name>
    <name evidence="2" type="ORF">NCTC12278_00797</name>
</gene>
<proteinExistence type="predicted"/>
<dbReference type="PROSITE" id="PS51186">
    <property type="entry name" value="GNAT"/>
    <property type="match status" value="1"/>
</dbReference>
<evidence type="ECO:0000313" key="2">
    <source>
        <dbReference type="EMBL" id="SQF40180.1"/>
    </source>
</evidence>
<keyword evidence="3" id="KW-1185">Reference proteome</keyword>
<dbReference type="Gene3D" id="3.40.630.30">
    <property type="match status" value="1"/>
</dbReference>
<dbReference type="EC" id="2.3.1.-" evidence="2"/>
<organism evidence="2 3">
    <name type="scientific">Streptococcus ferus</name>
    <dbReference type="NCBI Taxonomy" id="1345"/>
    <lineage>
        <taxon>Bacteria</taxon>
        <taxon>Bacillati</taxon>
        <taxon>Bacillota</taxon>
        <taxon>Bacilli</taxon>
        <taxon>Lactobacillales</taxon>
        <taxon>Streptococcaceae</taxon>
        <taxon>Streptococcus</taxon>
    </lineage>
</organism>
<dbReference type="InterPro" id="IPR000182">
    <property type="entry name" value="GNAT_dom"/>
</dbReference>